<dbReference type="Pfam" id="PF07714">
    <property type="entry name" value="PK_Tyr_Ser-Thr"/>
    <property type="match status" value="1"/>
</dbReference>
<evidence type="ECO:0000313" key="3">
    <source>
        <dbReference type="Proteomes" id="UP000515211"/>
    </source>
</evidence>
<dbReference type="Gene3D" id="1.10.510.10">
    <property type="entry name" value="Transferase(Phosphotransferase) domain 1"/>
    <property type="match status" value="1"/>
</dbReference>
<protein>
    <submittedName>
        <fullName evidence="4">Probable receptor-like protein kinase At1g33260</fullName>
    </submittedName>
</protein>
<evidence type="ECO:0000256" key="1">
    <source>
        <dbReference type="SAM" id="MobiDB-lite"/>
    </source>
</evidence>
<evidence type="ECO:0000313" key="4">
    <source>
        <dbReference type="RefSeq" id="XP_015953777.1"/>
    </source>
</evidence>
<dbReference type="InterPro" id="IPR001245">
    <property type="entry name" value="Ser-Thr/Tyr_kinase_cat_dom"/>
</dbReference>
<reference evidence="3" key="1">
    <citation type="journal article" date="2016" name="Nat. Genet.">
        <title>The genome sequences of Arachis duranensis and Arachis ipaensis, the diploid ancestors of cultivated peanut.</title>
        <authorList>
            <person name="Bertioli D.J."/>
            <person name="Cannon S.B."/>
            <person name="Froenicke L."/>
            <person name="Huang G."/>
            <person name="Farmer A.D."/>
            <person name="Cannon E.K."/>
            <person name="Liu X."/>
            <person name="Gao D."/>
            <person name="Clevenger J."/>
            <person name="Dash S."/>
            <person name="Ren L."/>
            <person name="Moretzsohn M.C."/>
            <person name="Shirasawa K."/>
            <person name="Huang W."/>
            <person name="Vidigal B."/>
            <person name="Abernathy B."/>
            <person name="Chu Y."/>
            <person name="Niederhuth C.E."/>
            <person name="Umale P."/>
            <person name="Araujo A.C."/>
            <person name="Kozik A."/>
            <person name="Kim K.D."/>
            <person name="Burow M.D."/>
            <person name="Varshney R.K."/>
            <person name="Wang X."/>
            <person name="Zhang X."/>
            <person name="Barkley N."/>
            <person name="Guimaraes P.M."/>
            <person name="Isobe S."/>
            <person name="Guo B."/>
            <person name="Liao B."/>
            <person name="Stalker H.T."/>
            <person name="Schmitz R.J."/>
            <person name="Scheffler B.E."/>
            <person name="Leal-Bertioli S.C."/>
            <person name="Xun X."/>
            <person name="Jackson S.A."/>
            <person name="Michelmore R."/>
            <person name="Ozias-Akins P."/>
        </authorList>
    </citation>
    <scope>NUCLEOTIDE SEQUENCE [LARGE SCALE GENOMIC DNA]</scope>
    <source>
        <strain evidence="3">cv. V14167</strain>
    </source>
</reference>
<name>A0A6P4CNJ6_ARADU</name>
<dbReference type="PROSITE" id="PS50011">
    <property type="entry name" value="PROTEIN_KINASE_DOM"/>
    <property type="match status" value="1"/>
</dbReference>
<dbReference type="GO" id="GO:0005524">
    <property type="term" value="F:ATP binding"/>
    <property type="evidence" value="ECO:0007669"/>
    <property type="project" value="InterPro"/>
</dbReference>
<accession>A0A6P4CNJ6</accession>
<evidence type="ECO:0000259" key="2">
    <source>
        <dbReference type="PROSITE" id="PS50011"/>
    </source>
</evidence>
<dbReference type="SUPFAM" id="SSF56112">
    <property type="entry name" value="Protein kinase-like (PK-like)"/>
    <property type="match status" value="1"/>
</dbReference>
<keyword evidence="3" id="KW-1185">Reference proteome</keyword>
<feature type="domain" description="Protein kinase" evidence="2">
    <location>
        <begin position="1"/>
        <end position="190"/>
    </location>
</feature>
<dbReference type="GeneID" id="107478143"/>
<reference evidence="4" key="2">
    <citation type="submission" date="2025-08" db="UniProtKB">
        <authorList>
            <consortium name="RefSeq"/>
        </authorList>
    </citation>
    <scope>IDENTIFICATION</scope>
    <source>
        <tissue evidence="4">Whole plant</tissue>
    </source>
</reference>
<dbReference type="PANTHER" id="PTHR46863">
    <property type="entry name" value="OS09G0572100 PROTEIN"/>
    <property type="match status" value="1"/>
</dbReference>
<dbReference type="InterPro" id="IPR011009">
    <property type="entry name" value="Kinase-like_dom_sf"/>
</dbReference>
<feature type="region of interest" description="Disordered" evidence="1">
    <location>
        <begin position="55"/>
        <end position="79"/>
    </location>
</feature>
<dbReference type="InterPro" id="IPR000719">
    <property type="entry name" value="Prot_kinase_dom"/>
</dbReference>
<dbReference type="GO" id="GO:0004672">
    <property type="term" value="F:protein kinase activity"/>
    <property type="evidence" value="ECO:0007669"/>
    <property type="project" value="InterPro"/>
</dbReference>
<dbReference type="KEGG" id="adu:107478143"/>
<dbReference type="AlphaFoldDB" id="A0A6P4CNJ6"/>
<gene>
    <name evidence="4" type="primary">LOC107478143</name>
</gene>
<organism evidence="3 4">
    <name type="scientific">Arachis duranensis</name>
    <name type="common">Wild peanut</name>
    <dbReference type="NCBI Taxonomy" id="130453"/>
    <lineage>
        <taxon>Eukaryota</taxon>
        <taxon>Viridiplantae</taxon>
        <taxon>Streptophyta</taxon>
        <taxon>Embryophyta</taxon>
        <taxon>Tracheophyta</taxon>
        <taxon>Spermatophyta</taxon>
        <taxon>Magnoliopsida</taxon>
        <taxon>eudicotyledons</taxon>
        <taxon>Gunneridae</taxon>
        <taxon>Pentapetalae</taxon>
        <taxon>rosids</taxon>
        <taxon>fabids</taxon>
        <taxon>Fabales</taxon>
        <taxon>Fabaceae</taxon>
        <taxon>Papilionoideae</taxon>
        <taxon>50 kb inversion clade</taxon>
        <taxon>dalbergioids sensu lato</taxon>
        <taxon>Dalbergieae</taxon>
        <taxon>Pterocarpus clade</taxon>
        <taxon>Arachis</taxon>
    </lineage>
</organism>
<dbReference type="Proteomes" id="UP000515211">
    <property type="component" value="Chromosome 3"/>
</dbReference>
<dbReference type="RefSeq" id="XP_015953777.1">
    <property type="nucleotide sequence ID" value="XM_016098291.1"/>
</dbReference>
<sequence length="190" mass="20602">MRAARRRCGETRSTAKASSGFPNFNARVCHFGAAQLCGEILEEESDVAAAKLGEIEEEPLASPSPARPEKLKRSGGSGMQIEGVRGYMSPEFQATGVATQKSDVYAFRVVMLELLSGEEPLKFRYDKKSGEFVRTSVIDVARAAGDGGEGALRRWVDKRLKDSFPIEVAKRCGSEAFLPLFSLPSPSSLP</sequence>
<proteinExistence type="predicted"/>
<dbReference type="PANTHER" id="PTHR46863:SF1">
    <property type="entry name" value="PROTEIN KINASE SUPERFAMILY PROTEIN"/>
    <property type="match status" value="1"/>
</dbReference>